<gene>
    <name evidence="2" type="ORF">PLAN_MP40011</name>
</gene>
<sequence>MSDSILDRIRSNRKRTIVPTRQDPLMPSTAEDQLIPEDDSLTTVADSKPDSSKSTNQNEATLEQLKAELAKYPATRRHSAIVLDTEIDSKLTQFCKEKGITVEVFLEAVWLTAMAEETLMEKILVEAKHRYNSRKQAGKLRRLITMLSQRNGE</sequence>
<accession>A0A6J7ZE46</accession>
<name>A0A6J7ZE46_PLARU</name>
<organism evidence="2 3">
    <name type="scientific">Planktothrix rubescens CCAP 1459/22</name>
    <dbReference type="NCBI Taxonomy" id="329571"/>
    <lineage>
        <taxon>Bacteria</taxon>
        <taxon>Bacillati</taxon>
        <taxon>Cyanobacteriota</taxon>
        <taxon>Cyanophyceae</taxon>
        <taxon>Oscillatoriophycideae</taxon>
        <taxon>Oscillatoriales</taxon>
        <taxon>Microcoleaceae</taxon>
        <taxon>Planktothrix</taxon>
    </lineage>
</organism>
<dbReference type="CDD" id="cd21138">
    <property type="entry name" value="McdB-like"/>
    <property type="match status" value="1"/>
</dbReference>
<evidence type="ECO:0000313" key="2">
    <source>
        <dbReference type="EMBL" id="CAC5339836.1"/>
    </source>
</evidence>
<keyword evidence="3" id="KW-1185">Reference proteome</keyword>
<feature type="region of interest" description="Disordered" evidence="1">
    <location>
        <begin position="1"/>
        <end position="59"/>
    </location>
</feature>
<evidence type="ECO:0000313" key="3">
    <source>
        <dbReference type="Proteomes" id="UP000196521"/>
    </source>
</evidence>
<dbReference type="Pfam" id="PF26392">
    <property type="entry name" value="McdB"/>
    <property type="match status" value="1"/>
</dbReference>
<dbReference type="AlphaFoldDB" id="A0A6J7ZE46"/>
<evidence type="ECO:0000256" key="1">
    <source>
        <dbReference type="SAM" id="MobiDB-lite"/>
    </source>
</evidence>
<protein>
    <submittedName>
        <fullName evidence="2">Uncharacterized protein</fullName>
    </submittedName>
</protein>
<dbReference type="RefSeq" id="WP_026798304.1">
    <property type="nucleotide sequence ID" value="NZ_CZCZ02000003.1"/>
</dbReference>
<dbReference type="EMBL" id="CZCZ02000003">
    <property type="protein sequence ID" value="CAC5339836.1"/>
    <property type="molecule type" value="Genomic_DNA"/>
</dbReference>
<feature type="compositionally biased region" description="Basic and acidic residues" evidence="1">
    <location>
        <begin position="1"/>
        <end position="10"/>
    </location>
</feature>
<proteinExistence type="predicted"/>
<dbReference type="Proteomes" id="UP000196521">
    <property type="component" value="Unassembled WGS sequence"/>
</dbReference>
<comment type="caution">
    <text evidence="2">The sequence shown here is derived from an EMBL/GenBank/DDBJ whole genome shotgun (WGS) entry which is preliminary data.</text>
</comment>
<dbReference type="InterPro" id="IPR049816">
    <property type="entry name" value="McdB"/>
</dbReference>
<reference evidence="2" key="1">
    <citation type="submission" date="2020-05" db="EMBL/GenBank/DDBJ databases">
        <authorList>
            <consortium name="Genoscope - CEA"/>
            <person name="William W."/>
        </authorList>
    </citation>
    <scope>NUCLEOTIDE SEQUENCE [LARGE SCALE GENOMIC DNA]</scope>
    <source>
        <strain evidence="2">PCC 7821</strain>
    </source>
</reference>